<dbReference type="SMART" id="SM00248">
    <property type="entry name" value="ANK"/>
    <property type="match status" value="2"/>
</dbReference>
<dbReference type="InterPro" id="IPR017907">
    <property type="entry name" value="Znf_RING_CS"/>
</dbReference>
<dbReference type="PROSITE" id="PS50297">
    <property type="entry name" value="ANK_REP_REGION"/>
    <property type="match status" value="2"/>
</dbReference>
<keyword evidence="1" id="KW-0479">Metal-binding</keyword>
<keyword evidence="5 6" id="KW-0040">ANK repeat</keyword>
<evidence type="ECO:0000256" key="4">
    <source>
        <dbReference type="ARBA" id="ARBA00022833"/>
    </source>
</evidence>
<feature type="compositionally biased region" description="Low complexity" evidence="7">
    <location>
        <begin position="180"/>
        <end position="190"/>
    </location>
</feature>
<dbReference type="Gene3D" id="1.25.40.20">
    <property type="entry name" value="Ankyrin repeat-containing domain"/>
    <property type="match status" value="1"/>
</dbReference>
<dbReference type="PANTHER" id="PTHR24171">
    <property type="entry name" value="ANKYRIN REPEAT DOMAIN-CONTAINING PROTEIN 39-RELATED"/>
    <property type="match status" value="1"/>
</dbReference>
<feature type="repeat" description="ANK" evidence="6">
    <location>
        <begin position="424"/>
        <end position="456"/>
    </location>
</feature>
<name>A0A9Q0DQU1_9TELE</name>
<proteinExistence type="predicted"/>
<dbReference type="PROSITE" id="PS50088">
    <property type="entry name" value="ANK_REPEAT"/>
    <property type="match status" value="2"/>
</dbReference>
<evidence type="ECO:0000256" key="3">
    <source>
        <dbReference type="ARBA" id="ARBA00022771"/>
    </source>
</evidence>
<accession>A0A9Q0DQU1</accession>
<keyword evidence="4" id="KW-0862">Zinc</keyword>
<evidence type="ECO:0000256" key="6">
    <source>
        <dbReference type="PROSITE-ProRule" id="PRU00023"/>
    </source>
</evidence>
<evidence type="ECO:0000256" key="1">
    <source>
        <dbReference type="ARBA" id="ARBA00022723"/>
    </source>
</evidence>
<keyword evidence="10" id="KW-1185">Reference proteome</keyword>
<dbReference type="Pfam" id="PF14835">
    <property type="entry name" value="zf-RING_6"/>
    <property type="match status" value="1"/>
</dbReference>
<dbReference type="InterPro" id="IPR001357">
    <property type="entry name" value="BRCT_dom"/>
</dbReference>
<dbReference type="SUPFAM" id="SSF48403">
    <property type="entry name" value="Ankyrin repeat"/>
    <property type="match status" value="1"/>
</dbReference>
<dbReference type="InterPro" id="IPR036420">
    <property type="entry name" value="BRCT_dom_sf"/>
</dbReference>
<comment type="caution">
    <text evidence="9">The sequence shown here is derived from an EMBL/GenBank/DDBJ whole genome shotgun (WGS) entry which is preliminary data.</text>
</comment>
<dbReference type="GO" id="GO:0085020">
    <property type="term" value="P:protein K6-linked ubiquitination"/>
    <property type="evidence" value="ECO:0007669"/>
    <property type="project" value="TreeGrafter"/>
</dbReference>
<dbReference type="PROSITE" id="PS00518">
    <property type="entry name" value="ZF_RING_1"/>
    <property type="match status" value="1"/>
</dbReference>
<dbReference type="Proteomes" id="UP001148018">
    <property type="component" value="Unassembled WGS sequence"/>
</dbReference>
<dbReference type="EMBL" id="JANIIK010000113">
    <property type="protein sequence ID" value="KAJ3592036.1"/>
    <property type="molecule type" value="Genomic_DNA"/>
</dbReference>
<dbReference type="SUPFAM" id="SSF52113">
    <property type="entry name" value="BRCT domain"/>
    <property type="match status" value="1"/>
</dbReference>
<dbReference type="SMART" id="SM00292">
    <property type="entry name" value="BRCT"/>
    <property type="match status" value="1"/>
</dbReference>
<feature type="compositionally biased region" description="Basic residues" evidence="7">
    <location>
        <begin position="198"/>
        <end position="209"/>
    </location>
</feature>
<dbReference type="PROSITE" id="PS50172">
    <property type="entry name" value="BRCT"/>
    <property type="match status" value="1"/>
</dbReference>
<feature type="region of interest" description="Disordered" evidence="7">
    <location>
        <begin position="352"/>
        <end position="373"/>
    </location>
</feature>
<evidence type="ECO:0000256" key="2">
    <source>
        <dbReference type="ARBA" id="ARBA00022737"/>
    </source>
</evidence>
<dbReference type="GO" id="GO:0008270">
    <property type="term" value="F:zinc ion binding"/>
    <property type="evidence" value="ECO:0007669"/>
    <property type="project" value="UniProtKB-KW"/>
</dbReference>
<evidence type="ECO:0000259" key="8">
    <source>
        <dbReference type="PROSITE" id="PS50172"/>
    </source>
</evidence>
<sequence length="604" mass="66772">MADTVVSDDTGDWTQTKDAVANFRRLLLCSKCSRFVTQPVCLGMCEHMLCRSCAGPRAGDGCVVCQSPAWVKDIQVNRHLSSITQLFRSLESLLSPTETTEQCPSPLQARSGNERILKHKKKYKIWFSPRSRKVRCMEQKSPAPAEETLPGRAPATETASKSPDPSGVQSQDLSVFNFISSQDSCSSSSCPKTCDNKRKTRKRPTKRKPAVATSQLIRKLSKGKLKEQRLESINQQWGIGTEGETSQEEEHASRPRRPTYPKGAVRAPRRHPEQAPRRHPEQAPRRHPEQAPHLIRAPRSEASGGLWRSGVPPPCYPSIACEINIWEEPQQPQGRAGRESMLQVEEIHCQPLPPWQSRDQEEEPQRGDAPASCGYKELLDQGADPNLKDHAGWTPLHEACNLGHLLLAEVLLARGSLLNTPGYENDSPLHDAARNGHPAVARLLLQRGASQSVLNIYGKRPVDYAQSPEMREIFRSSPEVPRPSDGPLTTSPSDLAANSSVKQNEQIIVLASKLSQPQQKKLAKLVLLLGMKQVETFSSTVSHVVVPDGTAPTTLSSLQGVLAGCWVLGYSWVDACLRAGEWLPETEYEAGEGPRRSRINKCNL</sequence>
<dbReference type="Gene3D" id="3.30.40.10">
    <property type="entry name" value="Zinc/RING finger domain, C3HC4 (zinc finger)"/>
    <property type="match status" value="1"/>
</dbReference>
<feature type="compositionally biased region" description="Basic and acidic residues" evidence="7">
    <location>
        <begin position="270"/>
        <end position="290"/>
    </location>
</feature>
<feature type="repeat" description="ANK" evidence="6">
    <location>
        <begin position="391"/>
        <end position="423"/>
    </location>
</feature>
<dbReference type="GO" id="GO:0070531">
    <property type="term" value="C:BRCA1-A complex"/>
    <property type="evidence" value="ECO:0007669"/>
    <property type="project" value="TreeGrafter"/>
</dbReference>
<reference evidence="9" key="1">
    <citation type="submission" date="2022-07" db="EMBL/GenBank/DDBJ databases">
        <title>Chromosome-level genome of Muraenolepis orangiensis.</title>
        <authorList>
            <person name="Kim J."/>
        </authorList>
    </citation>
    <scope>NUCLEOTIDE SEQUENCE</scope>
    <source>
        <strain evidence="9">KU_S4_2022</strain>
        <tissue evidence="9">Muscle</tissue>
    </source>
</reference>
<dbReference type="Gene3D" id="3.40.50.10190">
    <property type="entry name" value="BRCT domain"/>
    <property type="match status" value="1"/>
</dbReference>
<protein>
    <recommendedName>
        <fullName evidence="8">BRCT domain-containing protein</fullName>
    </recommendedName>
</protein>
<evidence type="ECO:0000256" key="7">
    <source>
        <dbReference type="SAM" id="MobiDB-lite"/>
    </source>
</evidence>
<dbReference type="PANTHER" id="PTHR24171:SF8">
    <property type="entry name" value="BRCA1-ASSOCIATED RING DOMAIN PROTEIN 1"/>
    <property type="match status" value="1"/>
</dbReference>
<dbReference type="InterPro" id="IPR002110">
    <property type="entry name" value="Ankyrin_rpt"/>
</dbReference>
<dbReference type="InterPro" id="IPR013083">
    <property type="entry name" value="Znf_RING/FYVE/PHD"/>
</dbReference>
<dbReference type="Pfam" id="PF12796">
    <property type="entry name" value="Ank_2"/>
    <property type="match status" value="1"/>
</dbReference>
<evidence type="ECO:0000313" key="10">
    <source>
        <dbReference type="Proteomes" id="UP001148018"/>
    </source>
</evidence>
<keyword evidence="2" id="KW-0677">Repeat</keyword>
<dbReference type="AlphaFoldDB" id="A0A9Q0DQU1"/>
<dbReference type="InterPro" id="IPR039503">
    <property type="entry name" value="BARD1_Znf-RING"/>
</dbReference>
<feature type="compositionally biased region" description="Polar residues" evidence="7">
    <location>
        <begin position="157"/>
        <end position="179"/>
    </location>
</feature>
<gene>
    <name evidence="9" type="ORF">NHX12_007166</name>
</gene>
<organism evidence="9 10">
    <name type="scientific">Muraenolepis orangiensis</name>
    <name type="common">Patagonian moray cod</name>
    <dbReference type="NCBI Taxonomy" id="630683"/>
    <lineage>
        <taxon>Eukaryota</taxon>
        <taxon>Metazoa</taxon>
        <taxon>Chordata</taxon>
        <taxon>Craniata</taxon>
        <taxon>Vertebrata</taxon>
        <taxon>Euteleostomi</taxon>
        <taxon>Actinopterygii</taxon>
        <taxon>Neopterygii</taxon>
        <taxon>Teleostei</taxon>
        <taxon>Neoteleostei</taxon>
        <taxon>Acanthomorphata</taxon>
        <taxon>Zeiogadaria</taxon>
        <taxon>Gadariae</taxon>
        <taxon>Gadiformes</taxon>
        <taxon>Muraenolepidoidei</taxon>
        <taxon>Muraenolepididae</taxon>
        <taxon>Muraenolepis</taxon>
    </lineage>
</organism>
<dbReference type="GO" id="GO:0031436">
    <property type="term" value="C:BRCA1-BARD1 complex"/>
    <property type="evidence" value="ECO:0007669"/>
    <property type="project" value="TreeGrafter"/>
</dbReference>
<dbReference type="SUPFAM" id="SSF57850">
    <property type="entry name" value="RING/U-box"/>
    <property type="match status" value="1"/>
</dbReference>
<evidence type="ECO:0000256" key="5">
    <source>
        <dbReference type="ARBA" id="ARBA00023043"/>
    </source>
</evidence>
<dbReference type="InterPro" id="IPR036770">
    <property type="entry name" value="Ankyrin_rpt-contain_sf"/>
</dbReference>
<feature type="region of interest" description="Disordered" evidence="7">
    <location>
        <begin position="475"/>
        <end position="496"/>
    </location>
</feature>
<feature type="region of interest" description="Disordered" evidence="7">
    <location>
        <begin position="136"/>
        <end position="308"/>
    </location>
</feature>
<feature type="domain" description="BRCT" evidence="8">
    <location>
        <begin position="497"/>
        <end position="590"/>
    </location>
</feature>
<dbReference type="OrthoDB" id="2384350at2759"/>
<evidence type="ECO:0000313" key="9">
    <source>
        <dbReference type="EMBL" id="KAJ3592036.1"/>
    </source>
</evidence>
<feature type="compositionally biased region" description="Polar residues" evidence="7">
    <location>
        <begin position="487"/>
        <end position="496"/>
    </location>
</feature>
<feature type="non-terminal residue" evidence="9">
    <location>
        <position position="604"/>
    </location>
</feature>
<keyword evidence="3" id="KW-0863">Zinc-finger</keyword>
<dbReference type="GO" id="GO:0004842">
    <property type="term" value="F:ubiquitin-protein transferase activity"/>
    <property type="evidence" value="ECO:0007669"/>
    <property type="project" value="TreeGrafter"/>
</dbReference>